<feature type="region of interest" description="Disordered" evidence="5">
    <location>
        <begin position="1"/>
        <end position="39"/>
    </location>
</feature>
<keyword evidence="9" id="KW-1185">Reference proteome</keyword>
<sequence length="749" mass="81154">MLEPPLISVPFDPSLRPESPWSTSSQSAPRELSAPPRFPHTRAQLSAIARQYRPADSTYDEDYDGDEASTVTSALVARVAGLLDSEHEDELKGLLKVTFGSSIDDDEATRSDSPSSSPILTHAQFTASLPASPLSSPRILNAKASEFKPIPRPLSAASSNPASLASLRSDTPSPDMWAHNPQRPTSKLAIAAPLTPDSSLLVRSLTPSSSLRSSLRPDDDDEDEDPFDPFNQKVLPRSFHPLSGSDIDTQWSNSPISNSSMSADENRYLYSEFSQSLGTQSSQTPSTDNDVESEAAVMLTDGMTPFDVLSSVFGASLAPSELEEALAQNGYEFERAMNWLVDRVSANQIPKGPPMRMQSVAMGNRVMMIPRDGSARGGRGFNNFPGNRGMRYTNGRPVPGGNRVCRYFLAGECLRADCRFSHDLERALCRFWLRGTCAKGDACEFLHHLPKDIDVNGLTNAMTRADLNAGSPELVRDVPDEFPALGFGPTNGVKSRRDSHSEPVLQDPSRTRFAAAVKRPAPYTHSPQSPVGSRDPAVISARREAMGPSASPLHHSVAIIAPKPSPRVKLRPPTLLPTLPTGDAVNSLYMTYRSRALQLGAARNACLSRAADAWRRGDGAAAKRFSREGHDLNAKMSAEMNEAAGKLVRERAKVAEQAVRNRDPSWSDDYGDRSARGKICGSGLGVCLGIASPSIAGEGQKSTPEERTECMLDLHGLHSAEATEVLEEFLLALEREHFYGIGEFCLAMS</sequence>
<gene>
    <name evidence="8" type="ORF">EIP91_010807</name>
</gene>
<evidence type="ECO:0000256" key="5">
    <source>
        <dbReference type="SAM" id="MobiDB-lite"/>
    </source>
</evidence>
<reference evidence="8 9" key="1">
    <citation type="submission" date="2018-11" db="EMBL/GenBank/DDBJ databases">
        <title>Genome assembly of Steccherinum ochraceum LE-BIN_3174, the white-rot fungus of the Steccherinaceae family (The Residual Polyporoid clade, Polyporales, Basidiomycota).</title>
        <authorList>
            <person name="Fedorova T.V."/>
            <person name="Glazunova O.A."/>
            <person name="Landesman E.O."/>
            <person name="Moiseenko K.V."/>
            <person name="Psurtseva N.V."/>
            <person name="Savinova O.S."/>
            <person name="Shakhova N.V."/>
            <person name="Tyazhelova T.V."/>
            <person name="Vasina D.V."/>
        </authorList>
    </citation>
    <scope>NUCLEOTIDE SEQUENCE [LARGE SCALE GENOMIC DNA]</scope>
    <source>
        <strain evidence="8 9">LE-BIN_3174</strain>
    </source>
</reference>
<feature type="compositionally biased region" description="Low complexity" evidence="5">
    <location>
        <begin position="153"/>
        <end position="169"/>
    </location>
</feature>
<evidence type="ECO:0000256" key="3">
    <source>
        <dbReference type="ARBA" id="ARBA00022833"/>
    </source>
</evidence>
<evidence type="ECO:0000259" key="6">
    <source>
        <dbReference type="PROSITE" id="PS50103"/>
    </source>
</evidence>
<dbReference type="EMBL" id="RWJN01000067">
    <property type="protein sequence ID" value="TCD68406.1"/>
    <property type="molecule type" value="Genomic_DNA"/>
</dbReference>
<dbReference type="PANTHER" id="PTHR46651">
    <property type="entry name" value="POLYADENYLATE-BINDING PROTEIN-INTERACTING PROTEIN 7"/>
    <property type="match status" value="1"/>
</dbReference>
<dbReference type="PANTHER" id="PTHR46651:SF1">
    <property type="entry name" value="SMALL MUTS RELATED FAMILY PROTEIN"/>
    <property type="match status" value="1"/>
</dbReference>
<evidence type="ECO:0000256" key="1">
    <source>
        <dbReference type="ARBA" id="ARBA00022723"/>
    </source>
</evidence>
<evidence type="ECO:0000256" key="4">
    <source>
        <dbReference type="PROSITE-ProRule" id="PRU00723"/>
    </source>
</evidence>
<dbReference type="SMART" id="SM01162">
    <property type="entry name" value="DUF1771"/>
    <property type="match status" value="1"/>
</dbReference>
<dbReference type="GO" id="GO:0008270">
    <property type="term" value="F:zinc ion binding"/>
    <property type="evidence" value="ECO:0007669"/>
    <property type="project" value="UniProtKB-KW"/>
</dbReference>
<dbReference type="Pfam" id="PF08590">
    <property type="entry name" value="DUF1771"/>
    <property type="match status" value="1"/>
</dbReference>
<dbReference type="InterPro" id="IPR002625">
    <property type="entry name" value="Smr_dom"/>
</dbReference>
<feature type="region of interest" description="Disordered" evidence="5">
    <location>
        <begin position="487"/>
        <end position="506"/>
    </location>
</feature>
<dbReference type="SMART" id="SM00356">
    <property type="entry name" value="ZnF_C3H1"/>
    <property type="match status" value="2"/>
</dbReference>
<name>A0A4R0RLH0_9APHY</name>
<dbReference type="OrthoDB" id="3247158at2759"/>
<evidence type="ECO:0000313" key="9">
    <source>
        <dbReference type="Proteomes" id="UP000292702"/>
    </source>
</evidence>
<protein>
    <recommendedName>
        <fullName evidence="10">RNA-binding component of cleavage and polyadenylation factor</fullName>
    </recommendedName>
</protein>
<dbReference type="Pfam" id="PF18345">
    <property type="entry name" value="zf_CCCH_4"/>
    <property type="match status" value="1"/>
</dbReference>
<dbReference type="STRING" id="92696.A0A4R0RLH0"/>
<accession>A0A4R0RLH0</accession>
<proteinExistence type="predicted"/>
<feature type="compositionally biased region" description="Low complexity" evidence="5">
    <location>
        <begin position="201"/>
        <end position="214"/>
    </location>
</feature>
<feature type="compositionally biased region" description="Polar residues" evidence="5">
    <location>
        <begin position="111"/>
        <end position="124"/>
    </location>
</feature>
<feature type="domain" description="C3H1-type" evidence="6">
    <location>
        <begin position="399"/>
        <end position="422"/>
    </location>
</feature>
<dbReference type="InterPro" id="IPR053242">
    <property type="entry name" value="PAM2-like_domain"/>
</dbReference>
<comment type="caution">
    <text evidence="8">The sequence shown here is derived from an EMBL/GenBank/DDBJ whole genome shotgun (WGS) entry which is preliminary data.</text>
</comment>
<evidence type="ECO:0000259" key="7">
    <source>
        <dbReference type="PROSITE" id="PS50828"/>
    </source>
</evidence>
<dbReference type="Gene3D" id="4.10.1000.10">
    <property type="entry name" value="Zinc finger, CCCH-type"/>
    <property type="match status" value="1"/>
</dbReference>
<feature type="region of interest" description="Disordered" evidence="5">
    <location>
        <begin position="102"/>
        <end position="124"/>
    </location>
</feature>
<dbReference type="InterPro" id="IPR036855">
    <property type="entry name" value="Znf_CCCH_sf"/>
</dbReference>
<dbReference type="InterPro" id="IPR013899">
    <property type="entry name" value="DUF1771"/>
</dbReference>
<feature type="zinc finger region" description="C3H1-type" evidence="4">
    <location>
        <begin position="423"/>
        <end position="450"/>
    </location>
</feature>
<keyword evidence="2 4" id="KW-0863">Zinc-finger</keyword>
<dbReference type="Pfam" id="PF14608">
    <property type="entry name" value="zf-CCCH_2"/>
    <property type="match status" value="1"/>
</dbReference>
<dbReference type="PROSITE" id="PS50828">
    <property type="entry name" value="SMR"/>
    <property type="match status" value="1"/>
</dbReference>
<feature type="region of interest" description="Disordered" evidence="5">
    <location>
        <begin position="201"/>
        <end position="258"/>
    </location>
</feature>
<dbReference type="InterPro" id="IPR000571">
    <property type="entry name" value="Znf_CCCH"/>
</dbReference>
<feature type="domain" description="C3H1-type" evidence="6">
    <location>
        <begin position="423"/>
        <end position="450"/>
    </location>
</feature>
<feature type="zinc finger region" description="C3H1-type" evidence="4">
    <location>
        <begin position="399"/>
        <end position="422"/>
    </location>
</feature>
<feature type="region of interest" description="Disordered" evidence="5">
    <location>
        <begin position="150"/>
        <end position="182"/>
    </location>
</feature>
<evidence type="ECO:0000256" key="2">
    <source>
        <dbReference type="ARBA" id="ARBA00022771"/>
    </source>
</evidence>
<feature type="domain" description="Smr" evidence="7">
    <location>
        <begin position="712"/>
        <end position="749"/>
    </location>
</feature>
<evidence type="ECO:0008006" key="10">
    <source>
        <dbReference type="Google" id="ProtNLM"/>
    </source>
</evidence>
<dbReference type="AlphaFoldDB" id="A0A4R0RLH0"/>
<keyword evidence="3 4" id="KW-0862">Zinc</keyword>
<evidence type="ECO:0000313" key="8">
    <source>
        <dbReference type="EMBL" id="TCD68406.1"/>
    </source>
</evidence>
<dbReference type="PROSITE" id="PS50103">
    <property type="entry name" value="ZF_C3H1"/>
    <property type="match status" value="2"/>
</dbReference>
<keyword evidence="1 4" id="KW-0479">Metal-binding</keyword>
<feature type="compositionally biased region" description="Acidic residues" evidence="5">
    <location>
        <begin position="218"/>
        <end position="227"/>
    </location>
</feature>
<dbReference type="SUPFAM" id="SSF90229">
    <property type="entry name" value="CCCH zinc finger"/>
    <property type="match status" value="1"/>
</dbReference>
<dbReference type="Proteomes" id="UP000292702">
    <property type="component" value="Unassembled WGS sequence"/>
</dbReference>
<organism evidence="8 9">
    <name type="scientific">Steccherinum ochraceum</name>
    <dbReference type="NCBI Taxonomy" id="92696"/>
    <lineage>
        <taxon>Eukaryota</taxon>
        <taxon>Fungi</taxon>
        <taxon>Dikarya</taxon>
        <taxon>Basidiomycota</taxon>
        <taxon>Agaricomycotina</taxon>
        <taxon>Agaricomycetes</taxon>
        <taxon>Polyporales</taxon>
        <taxon>Steccherinaceae</taxon>
        <taxon>Steccherinum</taxon>
    </lineage>
</organism>